<dbReference type="PANTHER" id="PTHR11680:SF35">
    <property type="entry name" value="SERINE HYDROXYMETHYLTRANSFERASE 1"/>
    <property type="match status" value="1"/>
</dbReference>
<dbReference type="FunFam" id="3.40.640.10:FF:000001">
    <property type="entry name" value="Serine hydroxymethyltransferase"/>
    <property type="match status" value="1"/>
</dbReference>
<dbReference type="PIRSF" id="PIRSF000412">
    <property type="entry name" value="SHMT"/>
    <property type="match status" value="1"/>
</dbReference>
<comment type="subunit">
    <text evidence="4">Homodimer.</text>
</comment>
<dbReference type="UniPathway" id="UPA00193"/>
<dbReference type="Gene3D" id="3.90.1150.10">
    <property type="entry name" value="Aspartate Aminotransferase, domain 1"/>
    <property type="match status" value="1"/>
</dbReference>
<evidence type="ECO:0000256" key="8">
    <source>
        <dbReference type="ARBA" id="ARBA00022898"/>
    </source>
</evidence>
<dbReference type="Pfam" id="PF00464">
    <property type="entry name" value="SHMT"/>
    <property type="match status" value="1"/>
</dbReference>
<dbReference type="GO" id="GO:0005829">
    <property type="term" value="C:cytosol"/>
    <property type="evidence" value="ECO:0007669"/>
    <property type="project" value="TreeGrafter"/>
</dbReference>
<evidence type="ECO:0000256" key="6">
    <source>
        <dbReference type="ARBA" id="ARBA00022563"/>
    </source>
</evidence>
<dbReference type="EMBL" id="JAAZON010000464">
    <property type="protein sequence ID" value="NMC63536.1"/>
    <property type="molecule type" value="Genomic_DNA"/>
</dbReference>
<dbReference type="GO" id="GO:0035999">
    <property type="term" value="P:tetrahydrofolate interconversion"/>
    <property type="evidence" value="ECO:0007669"/>
    <property type="project" value="UniProtKB-UniPathway"/>
</dbReference>
<evidence type="ECO:0000313" key="12">
    <source>
        <dbReference type="Proteomes" id="UP000524246"/>
    </source>
</evidence>
<evidence type="ECO:0000256" key="1">
    <source>
        <dbReference type="ARBA" id="ARBA00001933"/>
    </source>
</evidence>
<dbReference type="InterPro" id="IPR015424">
    <property type="entry name" value="PyrdxlP-dep_Trfase"/>
</dbReference>
<reference evidence="11 12" key="1">
    <citation type="journal article" date="2020" name="Biotechnol. Biofuels">
        <title>New insights from the biogas microbiome by comprehensive genome-resolved metagenomics of nearly 1600 species originating from multiple anaerobic digesters.</title>
        <authorList>
            <person name="Campanaro S."/>
            <person name="Treu L."/>
            <person name="Rodriguez-R L.M."/>
            <person name="Kovalovszki A."/>
            <person name="Ziels R.M."/>
            <person name="Maus I."/>
            <person name="Zhu X."/>
            <person name="Kougias P.G."/>
            <person name="Basile A."/>
            <person name="Luo G."/>
            <person name="Schluter A."/>
            <person name="Konstantinidis K.T."/>
            <person name="Angelidaki I."/>
        </authorList>
    </citation>
    <scope>NUCLEOTIDE SEQUENCE [LARGE SCALE GENOMIC DNA]</scope>
    <source>
        <strain evidence="11">AS27yjCOA_65</strain>
    </source>
</reference>
<comment type="subcellular location">
    <subcellularLocation>
        <location evidence="2">Cytoplasm</location>
    </subcellularLocation>
</comment>
<organism evidence="11 12">
    <name type="scientific">SAR324 cluster bacterium</name>
    <dbReference type="NCBI Taxonomy" id="2024889"/>
    <lineage>
        <taxon>Bacteria</taxon>
        <taxon>Deltaproteobacteria</taxon>
        <taxon>SAR324 cluster</taxon>
    </lineage>
</organism>
<evidence type="ECO:0000256" key="7">
    <source>
        <dbReference type="ARBA" id="ARBA00022679"/>
    </source>
</evidence>
<feature type="modified residue" description="N6-(pyridoxal phosphate)lysine" evidence="9">
    <location>
        <position position="192"/>
    </location>
</feature>
<sequence length="381" mass="41082">VSEAVLEAAGSILTNKYAEGLPGKRYYGGCEFIDEIEDLARERAKRLFGAEFVNVQPHSGASANLAVFEATVNPGDTIMGMRLDHGGHLTHGSPVNFSGKRYNVVAYGVNKDTQVIDEDEVWDLARKHRPKLIICGASAYSRRINWELFGNVAREIGSVVMADIAHYAGLVAAGVYPSPVPYCQIVTTTTHKTLRGPRAGLIMGKDEFSKALNKSVFPGLQGGPLEHIIAAKAVCFKEALQPEFKQYATNVIENAKALAETLMSRGLSIVSGGTDSHVLLVDLQPIGISGKEAQECLDSINITANKNTIPFDPQPPTVCSGIRIGTPAITTRGMGLKEMKIIAGLICDALQNKDNPVKLKSLADDVRSLASGFPIYRHRLV</sequence>
<dbReference type="AlphaFoldDB" id="A0A7X9FTB4"/>
<comment type="caution">
    <text evidence="11">The sequence shown here is derived from an EMBL/GenBank/DDBJ whole genome shotgun (WGS) entry which is preliminary data.</text>
</comment>
<dbReference type="PROSITE" id="PS00096">
    <property type="entry name" value="SHMT"/>
    <property type="match status" value="1"/>
</dbReference>
<evidence type="ECO:0000256" key="9">
    <source>
        <dbReference type="PIRSR" id="PIRSR000412-50"/>
    </source>
</evidence>
<dbReference type="InterPro" id="IPR039429">
    <property type="entry name" value="SHMT-like_dom"/>
</dbReference>
<dbReference type="GO" id="GO:0019264">
    <property type="term" value="P:glycine biosynthetic process from serine"/>
    <property type="evidence" value="ECO:0007669"/>
    <property type="project" value="InterPro"/>
</dbReference>
<dbReference type="Proteomes" id="UP000524246">
    <property type="component" value="Unassembled WGS sequence"/>
</dbReference>
<proteinExistence type="inferred from homology"/>
<dbReference type="GO" id="GO:0030170">
    <property type="term" value="F:pyridoxal phosphate binding"/>
    <property type="evidence" value="ECO:0007669"/>
    <property type="project" value="InterPro"/>
</dbReference>
<evidence type="ECO:0000256" key="2">
    <source>
        <dbReference type="ARBA" id="ARBA00004496"/>
    </source>
</evidence>
<evidence type="ECO:0000256" key="5">
    <source>
        <dbReference type="ARBA" id="ARBA00022490"/>
    </source>
</evidence>
<protein>
    <submittedName>
        <fullName evidence="11">Serine hydroxymethyltransferase</fullName>
    </submittedName>
</protein>
<dbReference type="InterPro" id="IPR001085">
    <property type="entry name" value="Ser_HO-MeTrfase"/>
</dbReference>
<evidence type="ECO:0000313" key="11">
    <source>
        <dbReference type="EMBL" id="NMC63536.1"/>
    </source>
</evidence>
<keyword evidence="11" id="KW-0489">Methyltransferase</keyword>
<accession>A0A7X9FTB4</accession>
<keyword evidence="5" id="KW-0963">Cytoplasm</keyword>
<dbReference type="InterPro" id="IPR015421">
    <property type="entry name" value="PyrdxlP-dep_Trfase_major"/>
</dbReference>
<dbReference type="HAMAP" id="MF_00051">
    <property type="entry name" value="SHMT"/>
    <property type="match status" value="1"/>
</dbReference>
<dbReference type="InterPro" id="IPR049943">
    <property type="entry name" value="Ser_HO-MeTrfase-like"/>
</dbReference>
<evidence type="ECO:0000256" key="3">
    <source>
        <dbReference type="ARBA" id="ARBA00006376"/>
    </source>
</evidence>
<comment type="similarity">
    <text evidence="3">Belongs to the SHMT family.</text>
</comment>
<dbReference type="InterPro" id="IPR019798">
    <property type="entry name" value="Ser_HO-MeTrfase_PLP_BS"/>
</dbReference>
<comment type="cofactor">
    <cofactor evidence="1 9">
        <name>pyridoxal 5'-phosphate</name>
        <dbReference type="ChEBI" id="CHEBI:597326"/>
    </cofactor>
</comment>
<dbReference type="Gene3D" id="3.40.640.10">
    <property type="entry name" value="Type I PLP-dependent aspartate aminotransferase-like (Major domain)"/>
    <property type="match status" value="1"/>
</dbReference>
<feature type="non-terminal residue" evidence="11">
    <location>
        <position position="1"/>
    </location>
</feature>
<dbReference type="GO" id="GO:0008168">
    <property type="term" value="F:methyltransferase activity"/>
    <property type="evidence" value="ECO:0007669"/>
    <property type="project" value="UniProtKB-KW"/>
</dbReference>
<feature type="domain" description="Serine hydroxymethyltransferase-like" evidence="10">
    <location>
        <begin position="1"/>
        <end position="346"/>
    </location>
</feature>
<dbReference type="GO" id="GO:0032259">
    <property type="term" value="P:methylation"/>
    <property type="evidence" value="ECO:0007669"/>
    <property type="project" value="UniProtKB-KW"/>
</dbReference>
<keyword evidence="8 9" id="KW-0663">Pyridoxal phosphate</keyword>
<evidence type="ECO:0000259" key="10">
    <source>
        <dbReference type="Pfam" id="PF00464"/>
    </source>
</evidence>
<evidence type="ECO:0000256" key="4">
    <source>
        <dbReference type="ARBA" id="ARBA00011738"/>
    </source>
</evidence>
<dbReference type="NCBIfam" id="NF000586">
    <property type="entry name" value="PRK00011.1"/>
    <property type="match status" value="1"/>
</dbReference>
<dbReference type="PANTHER" id="PTHR11680">
    <property type="entry name" value="SERINE HYDROXYMETHYLTRANSFERASE"/>
    <property type="match status" value="1"/>
</dbReference>
<dbReference type="InterPro" id="IPR015422">
    <property type="entry name" value="PyrdxlP-dep_Trfase_small"/>
</dbReference>
<dbReference type="SUPFAM" id="SSF53383">
    <property type="entry name" value="PLP-dependent transferases"/>
    <property type="match status" value="1"/>
</dbReference>
<gene>
    <name evidence="11" type="ORF">GYA55_10275</name>
</gene>
<dbReference type="CDD" id="cd00378">
    <property type="entry name" value="SHMT"/>
    <property type="match status" value="1"/>
</dbReference>
<dbReference type="GO" id="GO:0004372">
    <property type="term" value="F:glycine hydroxymethyltransferase activity"/>
    <property type="evidence" value="ECO:0007669"/>
    <property type="project" value="InterPro"/>
</dbReference>
<keyword evidence="6" id="KW-0554">One-carbon metabolism</keyword>
<name>A0A7X9FTB4_9DELT</name>
<dbReference type="UniPathway" id="UPA00288">
    <property type="reaction ID" value="UER01023"/>
</dbReference>
<keyword evidence="7 11" id="KW-0808">Transferase</keyword>